<evidence type="ECO:0000313" key="1">
    <source>
        <dbReference type="Proteomes" id="UP000887565"/>
    </source>
</evidence>
<protein>
    <submittedName>
        <fullName evidence="2">Uncharacterized protein</fullName>
    </submittedName>
</protein>
<dbReference type="Proteomes" id="UP000887565">
    <property type="component" value="Unplaced"/>
</dbReference>
<name>A0A915K3T8_ROMCU</name>
<dbReference type="WBParaSite" id="nRc.2.0.1.t33440-RA">
    <property type="protein sequence ID" value="nRc.2.0.1.t33440-RA"/>
    <property type="gene ID" value="nRc.2.0.1.g33440"/>
</dbReference>
<proteinExistence type="predicted"/>
<evidence type="ECO:0000313" key="2">
    <source>
        <dbReference type="WBParaSite" id="nRc.2.0.1.t33440-RA"/>
    </source>
</evidence>
<dbReference type="AlphaFoldDB" id="A0A915K3T8"/>
<organism evidence="1 2">
    <name type="scientific">Romanomermis culicivorax</name>
    <name type="common">Nematode worm</name>
    <dbReference type="NCBI Taxonomy" id="13658"/>
    <lineage>
        <taxon>Eukaryota</taxon>
        <taxon>Metazoa</taxon>
        <taxon>Ecdysozoa</taxon>
        <taxon>Nematoda</taxon>
        <taxon>Enoplea</taxon>
        <taxon>Dorylaimia</taxon>
        <taxon>Mermithida</taxon>
        <taxon>Mermithoidea</taxon>
        <taxon>Mermithidae</taxon>
        <taxon>Romanomermis</taxon>
    </lineage>
</organism>
<keyword evidence="1" id="KW-1185">Reference proteome</keyword>
<reference evidence="2" key="1">
    <citation type="submission" date="2022-11" db="UniProtKB">
        <authorList>
            <consortium name="WormBaseParasite"/>
        </authorList>
    </citation>
    <scope>IDENTIFICATION</scope>
</reference>
<sequence length="36" mass="4100">MASTAWTTNRSTTTFYEVFPTHCPKIFLSCKLLDST</sequence>
<accession>A0A915K3T8</accession>